<sequence length="192" mass="22594">MRSWIERRALYLPVHCPRRSLRSQGHLRIYPRCLLHISKQQSEYTSWSRIRGAHLTDHTVYSAVYLLPLIGRSLCQARRSAMGQDNTTATPEPRPVYRTTEIVSHYHCRLYTHSMPELPSIESCPQVQFHVKPLVLYACSYSELSGKYSPLVHPERWMYSRPVHEVCEQERGGKRRSLQKVRFGICLFERRL</sequence>
<dbReference type="EMBL" id="MU274929">
    <property type="protein sequence ID" value="KAI0085702.1"/>
    <property type="molecule type" value="Genomic_DNA"/>
</dbReference>
<organism evidence="1 2">
    <name type="scientific">Irpex rosettiformis</name>
    <dbReference type="NCBI Taxonomy" id="378272"/>
    <lineage>
        <taxon>Eukaryota</taxon>
        <taxon>Fungi</taxon>
        <taxon>Dikarya</taxon>
        <taxon>Basidiomycota</taxon>
        <taxon>Agaricomycotina</taxon>
        <taxon>Agaricomycetes</taxon>
        <taxon>Polyporales</taxon>
        <taxon>Irpicaceae</taxon>
        <taxon>Irpex</taxon>
    </lineage>
</organism>
<evidence type="ECO:0000313" key="2">
    <source>
        <dbReference type="Proteomes" id="UP001055072"/>
    </source>
</evidence>
<reference evidence="1" key="1">
    <citation type="journal article" date="2021" name="Environ. Microbiol.">
        <title>Gene family expansions and transcriptome signatures uncover fungal adaptations to wood decay.</title>
        <authorList>
            <person name="Hage H."/>
            <person name="Miyauchi S."/>
            <person name="Viragh M."/>
            <person name="Drula E."/>
            <person name="Min B."/>
            <person name="Chaduli D."/>
            <person name="Navarro D."/>
            <person name="Favel A."/>
            <person name="Norest M."/>
            <person name="Lesage-Meessen L."/>
            <person name="Balint B."/>
            <person name="Merenyi Z."/>
            <person name="de Eugenio L."/>
            <person name="Morin E."/>
            <person name="Martinez A.T."/>
            <person name="Baldrian P."/>
            <person name="Stursova M."/>
            <person name="Martinez M.J."/>
            <person name="Novotny C."/>
            <person name="Magnuson J.K."/>
            <person name="Spatafora J.W."/>
            <person name="Maurice S."/>
            <person name="Pangilinan J."/>
            <person name="Andreopoulos W."/>
            <person name="LaButti K."/>
            <person name="Hundley H."/>
            <person name="Na H."/>
            <person name="Kuo A."/>
            <person name="Barry K."/>
            <person name="Lipzen A."/>
            <person name="Henrissat B."/>
            <person name="Riley R."/>
            <person name="Ahrendt S."/>
            <person name="Nagy L.G."/>
            <person name="Grigoriev I.V."/>
            <person name="Martin F."/>
            <person name="Rosso M.N."/>
        </authorList>
    </citation>
    <scope>NUCLEOTIDE SEQUENCE</scope>
    <source>
        <strain evidence="1">CBS 384.51</strain>
    </source>
</reference>
<keyword evidence="2" id="KW-1185">Reference proteome</keyword>
<accession>A0ACB8TUG6</accession>
<comment type="caution">
    <text evidence="1">The sequence shown here is derived from an EMBL/GenBank/DDBJ whole genome shotgun (WGS) entry which is preliminary data.</text>
</comment>
<name>A0ACB8TUG6_9APHY</name>
<dbReference type="Proteomes" id="UP001055072">
    <property type="component" value="Unassembled WGS sequence"/>
</dbReference>
<protein>
    <submittedName>
        <fullName evidence="1">Uncharacterized protein</fullName>
    </submittedName>
</protein>
<proteinExistence type="predicted"/>
<evidence type="ECO:0000313" key="1">
    <source>
        <dbReference type="EMBL" id="KAI0085702.1"/>
    </source>
</evidence>
<gene>
    <name evidence="1" type="ORF">BDY19DRAFT_965203</name>
</gene>